<dbReference type="RefSeq" id="WP_144731529.1">
    <property type="nucleotide sequence ID" value="NZ_ML675584.1"/>
</dbReference>
<evidence type="ECO:0000313" key="3">
    <source>
        <dbReference type="Proteomes" id="UP000315289"/>
    </source>
</evidence>
<evidence type="ECO:0000259" key="1">
    <source>
        <dbReference type="Pfam" id="PF04266"/>
    </source>
</evidence>
<dbReference type="EMBL" id="VOAH01000008">
    <property type="protein sequence ID" value="TVP40352.1"/>
    <property type="molecule type" value="Genomic_DNA"/>
</dbReference>
<dbReference type="InterPro" id="IPR007374">
    <property type="entry name" value="ASCH_domain"/>
</dbReference>
<dbReference type="SUPFAM" id="SSF88697">
    <property type="entry name" value="PUA domain-like"/>
    <property type="match status" value="1"/>
</dbReference>
<organism evidence="2 3">
    <name type="scientific">Candidatus Nitrosocosmicus arcticus</name>
    <dbReference type="NCBI Taxonomy" id="2035267"/>
    <lineage>
        <taxon>Archaea</taxon>
        <taxon>Nitrososphaerota</taxon>
        <taxon>Nitrososphaeria</taxon>
        <taxon>Nitrososphaerales</taxon>
        <taxon>Nitrososphaeraceae</taxon>
        <taxon>Candidatus Nitrosocosmicus</taxon>
    </lineage>
</organism>
<comment type="caution">
    <text evidence="2">The sequence shown here is derived from an EMBL/GenBank/DDBJ whole genome shotgun (WGS) entry which is preliminary data.</text>
</comment>
<dbReference type="Gene3D" id="2.30.130.30">
    <property type="entry name" value="Hypothetical protein"/>
    <property type="match status" value="1"/>
</dbReference>
<name>A0A557SUR8_9ARCH</name>
<reference evidence="2 3" key="1">
    <citation type="journal article" date="2019" name="Front. Microbiol.">
        <title>Ammonia Oxidation by the Arctic Terrestrial Thaumarchaeote Candidatus Nitrosocosmicus arcticus Is Stimulated by Increasing Temperatures.</title>
        <authorList>
            <person name="Alves R.J.E."/>
            <person name="Kerou M."/>
            <person name="Zappe A."/>
            <person name="Bittner R."/>
            <person name="Abby S.S."/>
            <person name="Schmidt H.A."/>
            <person name="Pfeifer K."/>
            <person name="Schleper C."/>
        </authorList>
    </citation>
    <scope>NUCLEOTIDE SEQUENCE [LARGE SCALE GENOMIC DNA]</scope>
    <source>
        <strain evidence="2 3">Kfb</strain>
    </source>
</reference>
<feature type="domain" description="ASCH" evidence="1">
    <location>
        <begin position="4"/>
        <end position="80"/>
    </location>
</feature>
<accession>A0A557SUR8</accession>
<keyword evidence="3" id="KW-1185">Reference proteome</keyword>
<proteinExistence type="predicted"/>
<dbReference type="AlphaFoldDB" id="A0A557SUR8"/>
<dbReference type="CDD" id="cd06554">
    <property type="entry name" value="ASCH_ASC-1_like"/>
    <property type="match status" value="1"/>
</dbReference>
<protein>
    <recommendedName>
        <fullName evidence="1">ASCH domain-containing protein</fullName>
    </recommendedName>
</protein>
<dbReference type="Pfam" id="PF04266">
    <property type="entry name" value="ASCH"/>
    <property type="match status" value="1"/>
</dbReference>
<gene>
    <name evidence="2" type="ORF">NARC_80078</name>
</gene>
<dbReference type="Proteomes" id="UP000315289">
    <property type="component" value="Unassembled WGS sequence"/>
</dbReference>
<dbReference type="InterPro" id="IPR015947">
    <property type="entry name" value="PUA-like_sf"/>
</dbReference>
<evidence type="ECO:0000313" key="2">
    <source>
        <dbReference type="EMBL" id="TVP40352.1"/>
    </source>
</evidence>
<dbReference type="OrthoDB" id="139268at2157"/>
<sequence length="132" mass="15204">MKCLSLKQPYAVLLATGKKTIEIRKWNTNFRGTFLIHASKNVNRDACSALGFDEYKLVKGAIIGKAFVYDVIKYTTKDIFLRDHQKHFSIEDINSNQSFKRYGFLVKDHLEFGEEIPYLGKLGFFEVSDLSI</sequence>